<evidence type="ECO:0000313" key="2">
    <source>
        <dbReference type="EMBL" id="MDA3615062.1"/>
    </source>
</evidence>
<name>A0ABT4UJP8_9BACT</name>
<keyword evidence="1" id="KW-1133">Transmembrane helix</keyword>
<comment type="caution">
    <text evidence="2">The sequence shown here is derived from an EMBL/GenBank/DDBJ whole genome shotgun (WGS) entry which is preliminary data.</text>
</comment>
<keyword evidence="3" id="KW-1185">Reference proteome</keyword>
<proteinExistence type="predicted"/>
<accession>A0ABT4UJP8</accession>
<feature type="transmembrane region" description="Helical" evidence="1">
    <location>
        <begin position="34"/>
        <end position="56"/>
    </location>
</feature>
<dbReference type="EMBL" id="JAQGEF010000009">
    <property type="protein sequence ID" value="MDA3615062.1"/>
    <property type="molecule type" value="Genomic_DNA"/>
</dbReference>
<gene>
    <name evidence="2" type="ORF">O3P16_09605</name>
</gene>
<reference evidence="2 3" key="1">
    <citation type="submission" date="2022-12" db="EMBL/GenBank/DDBJ databases">
        <title>Chitinophagaceae gen. sp. nov., a new member of the family Chitinophagaceae, isolated from soil in a chemical factory.</title>
        <authorList>
            <person name="Ke Z."/>
        </authorList>
    </citation>
    <scope>NUCLEOTIDE SEQUENCE [LARGE SCALE GENOMIC DNA]</scope>
    <source>
        <strain evidence="2 3">LY-5</strain>
    </source>
</reference>
<sequence length="199" mass="23102">MLFKRILGGILMFAGFIMYFFFKHYKGDIIPYPILFFVLSIIIFLLGFLLLAVSLYSADRKLENDVFSQIDDLKRNGERLIIDANTCKIISNNYREVINEDNKSDYQLFEMGQTKLMQGLGSLAGGKYSEEETAAIYQSCIVIRYDNLKTGEQETFVSPPISKDAITLSFYLERQKEINVYVDKTYRTAFYIDLQFLEE</sequence>
<dbReference type="Proteomes" id="UP001210231">
    <property type="component" value="Unassembled WGS sequence"/>
</dbReference>
<keyword evidence="1" id="KW-0812">Transmembrane</keyword>
<organism evidence="2 3">
    <name type="scientific">Polluticaenibacter yanchengensis</name>
    <dbReference type="NCBI Taxonomy" id="3014562"/>
    <lineage>
        <taxon>Bacteria</taxon>
        <taxon>Pseudomonadati</taxon>
        <taxon>Bacteroidota</taxon>
        <taxon>Chitinophagia</taxon>
        <taxon>Chitinophagales</taxon>
        <taxon>Chitinophagaceae</taxon>
        <taxon>Polluticaenibacter</taxon>
    </lineage>
</organism>
<feature type="transmembrane region" description="Helical" evidence="1">
    <location>
        <begin position="6"/>
        <end position="22"/>
    </location>
</feature>
<evidence type="ECO:0000313" key="3">
    <source>
        <dbReference type="Proteomes" id="UP001210231"/>
    </source>
</evidence>
<keyword evidence="1" id="KW-0472">Membrane</keyword>
<evidence type="ECO:0000256" key="1">
    <source>
        <dbReference type="SAM" id="Phobius"/>
    </source>
</evidence>
<protein>
    <submittedName>
        <fullName evidence="2">Uncharacterized protein</fullName>
    </submittedName>
</protein>
<dbReference type="RefSeq" id="WP_407031387.1">
    <property type="nucleotide sequence ID" value="NZ_JAQGEF010000009.1"/>
</dbReference>